<organism evidence="1 2">
    <name type="scientific">Maudiozyma saulgeensis</name>
    <dbReference type="NCBI Taxonomy" id="1789683"/>
    <lineage>
        <taxon>Eukaryota</taxon>
        <taxon>Fungi</taxon>
        <taxon>Dikarya</taxon>
        <taxon>Ascomycota</taxon>
        <taxon>Saccharomycotina</taxon>
        <taxon>Saccharomycetes</taxon>
        <taxon>Saccharomycetales</taxon>
        <taxon>Saccharomycetaceae</taxon>
        <taxon>Maudiozyma</taxon>
    </lineage>
</organism>
<sequence>MYCMGNKKRNRHDLQYHSNEVNILNNNEMFQTISLKNQICSDGIKIFINKEVNENLILQEIINQIMNLKEQYIKTKDTNYQVMVGPKGNQIYVEKNIQFENKIISQIIQDLQSNLNTFKLSLLRDNLFNDYQFQINQDKLTIFSERDNLMKTINLFNDNIKLNFKKFPNITNYNIDYKFSTTSKLIAQIIIEIPYHNYDGLSYFNEPEYISCYSKNTQDDLTYRVLEQIRLQYIKKQNITTKRMRCQ</sequence>
<keyword evidence="2" id="KW-1185">Reference proteome</keyword>
<reference evidence="1 2" key="1">
    <citation type="submission" date="2017-04" db="EMBL/GenBank/DDBJ databases">
        <authorList>
            <person name="Afonso C.L."/>
            <person name="Miller P.J."/>
            <person name="Scott M.A."/>
            <person name="Spackman E."/>
            <person name="Goraichik I."/>
            <person name="Dimitrov K.M."/>
            <person name="Suarez D.L."/>
            <person name="Swayne D.E."/>
        </authorList>
    </citation>
    <scope>NUCLEOTIDE SEQUENCE [LARGE SCALE GENOMIC DNA]</scope>
</reference>
<gene>
    <name evidence="1" type="ORF">KASA_0Q03245G</name>
</gene>
<evidence type="ECO:0000313" key="2">
    <source>
        <dbReference type="Proteomes" id="UP000196158"/>
    </source>
</evidence>
<dbReference type="EMBL" id="FXLY01000002">
    <property type="protein sequence ID" value="SMN17939.1"/>
    <property type="molecule type" value="Genomic_DNA"/>
</dbReference>
<evidence type="ECO:0000313" key="1">
    <source>
        <dbReference type="EMBL" id="SMN17939.1"/>
    </source>
</evidence>
<dbReference type="OrthoDB" id="4043389at2759"/>
<accession>A0A1X7QXK3</accession>
<proteinExistence type="predicted"/>
<protein>
    <submittedName>
        <fullName evidence="1">Uncharacterized protein</fullName>
    </submittedName>
</protein>
<dbReference type="AlphaFoldDB" id="A0A1X7QXK3"/>
<dbReference type="Proteomes" id="UP000196158">
    <property type="component" value="Unassembled WGS sequence"/>
</dbReference>
<name>A0A1X7QXK3_9SACH</name>